<feature type="region of interest" description="Disordered" evidence="1">
    <location>
        <begin position="89"/>
        <end position="116"/>
    </location>
</feature>
<accession>A0A381PPM8</accession>
<proteinExistence type="predicted"/>
<organism evidence="2">
    <name type="scientific">marine metagenome</name>
    <dbReference type="NCBI Taxonomy" id="408172"/>
    <lineage>
        <taxon>unclassified sequences</taxon>
        <taxon>metagenomes</taxon>
        <taxon>ecological metagenomes</taxon>
    </lineage>
</organism>
<dbReference type="EMBL" id="UINC01001028">
    <property type="protein sequence ID" value="SUZ68057.1"/>
    <property type="molecule type" value="Genomic_DNA"/>
</dbReference>
<sequence>MTTRFSASLLVLCFVSASLGVAPSSAVAEAPTFDTQQWVMPRTPDGRPDLQGNWSNATLTQIQRAPGLGPILTPQQVAMMEGGAALGAAAGSAASDPDREAPPTGGIWTGNPLADGASGGTGGYNSVYIDGGTRVAVYNGQPRSSLITNPENGRIPPLTQEAMQRAAERRAFNSQFGEFDNPENRGLPERCIMSYGSNAGPPMLPNYFYNNNYTIVQTPDHIMIMTEMVHDTRIIRLGERVPMPEHIRPWMGDSWGHWEGDVLVVETTNLPTAQLNKHGYIYPGGSEQMKVVERFSRADESTINYEFTVIDPGTYTAEWGGEVPMKALNDLIYEYACAEGNYALENILSGARYQERREAENQR</sequence>
<dbReference type="AlphaFoldDB" id="A0A381PPM8"/>
<evidence type="ECO:0000256" key="1">
    <source>
        <dbReference type="SAM" id="MobiDB-lite"/>
    </source>
</evidence>
<evidence type="ECO:0000313" key="2">
    <source>
        <dbReference type="EMBL" id="SUZ68057.1"/>
    </source>
</evidence>
<name>A0A381PPM8_9ZZZZ</name>
<gene>
    <name evidence="2" type="ORF">METZ01_LOCUS20911</name>
</gene>
<reference evidence="2" key="1">
    <citation type="submission" date="2018-05" db="EMBL/GenBank/DDBJ databases">
        <authorList>
            <person name="Lanie J.A."/>
            <person name="Ng W.-L."/>
            <person name="Kazmierczak K.M."/>
            <person name="Andrzejewski T.M."/>
            <person name="Davidsen T.M."/>
            <person name="Wayne K.J."/>
            <person name="Tettelin H."/>
            <person name="Glass J.I."/>
            <person name="Rusch D."/>
            <person name="Podicherti R."/>
            <person name="Tsui H.-C.T."/>
            <person name="Winkler M.E."/>
        </authorList>
    </citation>
    <scope>NUCLEOTIDE SEQUENCE</scope>
</reference>
<protein>
    <submittedName>
        <fullName evidence="2">Uncharacterized protein</fullName>
    </submittedName>
</protein>